<keyword evidence="2" id="KW-0805">Transcription regulation</keyword>
<organism evidence="8 9">
    <name type="scientific">Pseudomonas gingeri</name>
    <dbReference type="NCBI Taxonomy" id="117681"/>
    <lineage>
        <taxon>Bacteria</taxon>
        <taxon>Pseudomonadati</taxon>
        <taxon>Pseudomonadota</taxon>
        <taxon>Gammaproteobacteria</taxon>
        <taxon>Pseudomonadales</taxon>
        <taxon>Pseudomonadaceae</taxon>
        <taxon>Pseudomonas</taxon>
    </lineage>
</organism>
<dbReference type="Gene3D" id="1.10.10.60">
    <property type="entry name" value="Homeodomain-like"/>
    <property type="match status" value="1"/>
</dbReference>
<dbReference type="PANTHER" id="PTHR46796:SF6">
    <property type="entry name" value="ARAC SUBFAMILY"/>
    <property type="match status" value="1"/>
</dbReference>
<reference evidence="8 9" key="1">
    <citation type="submission" date="2020-04" db="EMBL/GenBank/DDBJ databases">
        <title>Molecular characterization of pseudomonads from Agaricus bisporus reveal novel blotch 2 pathogens in Western Europe.</title>
        <authorList>
            <person name="Taparia T."/>
            <person name="Krijger M."/>
            <person name="Haynes E."/>
            <person name="Elpinstone J.G."/>
            <person name="Noble R."/>
            <person name="Van Der Wolf J."/>
        </authorList>
    </citation>
    <scope>NUCLEOTIDE SEQUENCE [LARGE SCALE GENOMIC DNA]</scope>
    <source>
        <strain evidence="8 9">F1001</strain>
    </source>
</reference>
<comment type="caution">
    <text evidence="8">The sequence shown here is derived from an EMBL/GenBank/DDBJ whole genome shotgun (WGS) entry which is preliminary data.</text>
</comment>
<dbReference type="GO" id="GO:0003700">
    <property type="term" value="F:DNA-binding transcription factor activity"/>
    <property type="evidence" value="ECO:0007669"/>
    <property type="project" value="InterPro"/>
</dbReference>
<dbReference type="Proteomes" id="UP000582981">
    <property type="component" value="Unassembled WGS sequence"/>
</dbReference>
<evidence type="ECO:0000256" key="3">
    <source>
        <dbReference type="ARBA" id="ARBA00023125"/>
    </source>
</evidence>
<evidence type="ECO:0000256" key="6">
    <source>
        <dbReference type="ARBA" id="ARBA00037345"/>
    </source>
</evidence>
<dbReference type="PROSITE" id="PS00041">
    <property type="entry name" value="HTH_ARAC_FAMILY_1"/>
    <property type="match status" value="1"/>
</dbReference>
<protein>
    <submittedName>
        <fullName evidence="8">Helix-turn-helix domain-containing protein</fullName>
    </submittedName>
</protein>
<gene>
    <name evidence="8" type="ORF">HX829_24545</name>
</gene>
<feature type="domain" description="HTH araC/xylS-type" evidence="7">
    <location>
        <begin position="186"/>
        <end position="284"/>
    </location>
</feature>
<evidence type="ECO:0000256" key="2">
    <source>
        <dbReference type="ARBA" id="ARBA00023015"/>
    </source>
</evidence>
<dbReference type="SUPFAM" id="SSF46689">
    <property type="entry name" value="Homeodomain-like"/>
    <property type="match status" value="1"/>
</dbReference>
<evidence type="ECO:0000313" key="8">
    <source>
        <dbReference type="EMBL" id="NWB49658.1"/>
    </source>
</evidence>
<dbReference type="EMBL" id="JACAPU010000031">
    <property type="protein sequence ID" value="NWB49658.1"/>
    <property type="molecule type" value="Genomic_DNA"/>
</dbReference>
<evidence type="ECO:0000259" key="7">
    <source>
        <dbReference type="PROSITE" id="PS01124"/>
    </source>
</evidence>
<dbReference type="GO" id="GO:0043565">
    <property type="term" value="F:sequence-specific DNA binding"/>
    <property type="evidence" value="ECO:0007669"/>
    <property type="project" value="InterPro"/>
</dbReference>
<dbReference type="InterPro" id="IPR009057">
    <property type="entry name" value="Homeodomain-like_sf"/>
</dbReference>
<name>A0A7Y7WIZ7_9PSED</name>
<dbReference type="InterPro" id="IPR050204">
    <property type="entry name" value="AraC_XylS_family_regulators"/>
</dbReference>
<dbReference type="Pfam" id="PF12833">
    <property type="entry name" value="HTH_18"/>
    <property type="match status" value="1"/>
</dbReference>
<proteinExistence type="predicted"/>
<dbReference type="InterPro" id="IPR018062">
    <property type="entry name" value="HTH_AraC-typ_CS"/>
</dbReference>
<dbReference type="GO" id="GO:0005737">
    <property type="term" value="C:cytoplasm"/>
    <property type="evidence" value="ECO:0007669"/>
    <property type="project" value="UniProtKB-SubCell"/>
</dbReference>
<dbReference type="GO" id="GO:0009893">
    <property type="term" value="P:positive regulation of metabolic process"/>
    <property type="evidence" value="ECO:0007669"/>
    <property type="project" value="UniProtKB-ARBA"/>
</dbReference>
<keyword evidence="3" id="KW-0238">DNA-binding</keyword>
<evidence type="ECO:0000256" key="4">
    <source>
        <dbReference type="ARBA" id="ARBA00023159"/>
    </source>
</evidence>
<comment type="function">
    <text evidence="6">Regulatory protein of the TOL plasmid xyl operons. XylS activates the xylXYZLTEGFJQKIH operon required for the degradation of toluene, m-xylene and p-xylene.</text>
</comment>
<dbReference type="PRINTS" id="PR00032">
    <property type="entry name" value="HTHARAC"/>
</dbReference>
<sequence length="293" mass="32425">MPLLTQVEAPFHGVIDRYDLGTGRFTVCLSDAMALNRSVARISTDTQRDYVFQVFMAGGIESVGSGGLSLRRGHSTASIFATDLNQPIRMQRSACQVLTFFVPRPVVDAAFPHAEAIHGRVFENASPLMQLFIEQVLAFSRNLPGLNAQEADSAFNVSVQLLLAALGKQTKLSGNARAAVRAAMFDKARRYIQANLHQTSLSPESLLDALQLPRLTLYRLFEHEGGLGAYIRNRRLREAADELVKSPNLPVLDIAYGLGFKSASDFSRAFRRTYEMAPKDLRFIASQHLRNTP</sequence>
<keyword evidence="4" id="KW-0010">Activator</keyword>
<accession>A0A7Y7WIZ7</accession>
<dbReference type="PANTHER" id="PTHR46796">
    <property type="entry name" value="HTH-TYPE TRANSCRIPTIONAL ACTIVATOR RHAS-RELATED"/>
    <property type="match status" value="1"/>
</dbReference>
<dbReference type="AlphaFoldDB" id="A0A7Y7WIZ7"/>
<comment type="subcellular location">
    <subcellularLocation>
        <location evidence="1">Cytoplasm</location>
    </subcellularLocation>
</comment>
<dbReference type="InterPro" id="IPR020449">
    <property type="entry name" value="Tscrpt_reg_AraC-type_HTH"/>
</dbReference>
<keyword evidence="5" id="KW-0804">Transcription</keyword>
<dbReference type="InterPro" id="IPR018060">
    <property type="entry name" value="HTH_AraC"/>
</dbReference>
<evidence type="ECO:0000256" key="5">
    <source>
        <dbReference type="ARBA" id="ARBA00023163"/>
    </source>
</evidence>
<evidence type="ECO:0000313" key="9">
    <source>
        <dbReference type="Proteomes" id="UP000582981"/>
    </source>
</evidence>
<dbReference type="SMART" id="SM00342">
    <property type="entry name" value="HTH_ARAC"/>
    <property type="match status" value="1"/>
</dbReference>
<evidence type="ECO:0000256" key="1">
    <source>
        <dbReference type="ARBA" id="ARBA00004496"/>
    </source>
</evidence>
<dbReference type="PROSITE" id="PS01124">
    <property type="entry name" value="HTH_ARAC_FAMILY_2"/>
    <property type="match status" value="1"/>
</dbReference>